<gene>
    <name evidence="7" type="ORF">HNQ65_003056</name>
</gene>
<sequence>MSLPFIRTAALCLATALLPACGPSEPPASDAAPSSSEPAAQKPSPQQSTPATPAALLSASSLAAKDERAEIRLLLSDARIAMQAFQRDGLSMLVGRRAGYQLTTSDAEGSSARQIEQFRQSIATKPAAIIVSPIDPAALAALIVEAKTQGIIVIGLDKRMLNEGCASIVYSDQRLMGRLAAETVVEALKRKAAEENRTDITGRIVQLRGAADSHTSSEMAEGFGEGLRSQPGIIIVHDAPADWNTEKATQRTAEAFKLQQSFDAIYAHSDAIAVGAAKAAETAGRRDNVFIIGTDGLSGQKRGLESVRDGEIDASVIQPALVDLALQIIAKLRTDKTFKPQPAYEIQPMVILPKNVEQCLRTGTYKLPQL</sequence>
<dbReference type="Proteomes" id="UP000590740">
    <property type="component" value="Unassembled WGS sequence"/>
</dbReference>
<evidence type="ECO:0000256" key="5">
    <source>
        <dbReference type="SAM" id="SignalP"/>
    </source>
</evidence>
<keyword evidence="3 5" id="KW-0732">Signal</keyword>
<dbReference type="Gene3D" id="3.40.50.2300">
    <property type="match status" value="2"/>
</dbReference>
<evidence type="ECO:0000313" key="8">
    <source>
        <dbReference type="Proteomes" id="UP000590740"/>
    </source>
</evidence>
<dbReference type="RefSeq" id="WP_184340394.1">
    <property type="nucleotide sequence ID" value="NZ_JACHIG010000006.1"/>
</dbReference>
<keyword evidence="7" id="KW-0762">Sugar transport</keyword>
<evidence type="ECO:0000256" key="1">
    <source>
        <dbReference type="ARBA" id="ARBA00004196"/>
    </source>
</evidence>
<keyword evidence="8" id="KW-1185">Reference proteome</keyword>
<dbReference type="InterPro" id="IPR028082">
    <property type="entry name" value="Peripla_BP_I"/>
</dbReference>
<accession>A0A7W8DKQ7</accession>
<dbReference type="PANTHER" id="PTHR46847:SF1">
    <property type="entry name" value="D-ALLOSE-BINDING PERIPLASMIC PROTEIN-RELATED"/>
    <property type="match status" value="1"/>
</dbReference>
<dbReference type="PANTHER" id="PTHR46847">
    <property type="entry name" value="D-ALLOSE-BINDING PERIPLASMIC PROTEIN-RELATED"/>
    <property type="match status" value="1"/>
</dbReference>
<organism evidence="7 8">
    <name type="scientific">Prosthecobacter vanneervenii</name>
    <dbReference type="NCBI Taxonomy" id="48466"/>
    <lineage>
        <taxon>Bacteria</taxon>
        <taxon>Pseudomonadati</taxon>
        <taxon>Verrucomicrobiota</taxon>
        <taxon>Verrucomicrobiia</taxon>
        <taxon>Verrucomicrobiales</taxon>
        <taxon>Verrucomicrobiaceae</taxon>
        <taxon>Prosthecobacter</taxon>
    </lineage>
</organism>
<dbReference type="AlphaFoldDB" id="A0A7W8DKQ7"/>
<evidence type="ECO:0000259" key="6">
    <source>
        <dbReference type="Pfam" id="PF13407"/>
    </source>
</evidence>
<feature type="signal peptide" evidence="5">
    <location>
        <begin position="1"/>
        <end position="20"/>
    </location>
</feature>
<comment type="caution">
    <text evidence="7">The sequence shown here is derived from an EMBL/GenBank/DDBJ whole genome shotgun (WGS) entry which is preliminary data.</text>
</comment>
<reference evidence="7 8" key="1">
    <citation type="submission" date="2020-08" db="EMBL/GenBank/DDBJ databases">
        <title>Genomic Encyclopedia of Type Strains, Phase IV (KMG-IV): sequencing the most valuable type-strain genomes for metagenomic binning, comparative biology and taxonomic classification.</title>
        <authorList>
            <person name="Goeker M."/>
        </authorList>
    </citation>
    <scope>NUCLEOTIDE SEQUENCE [LARGE SCALE GENOMIC DNA]</scope>
    <source>
        <strain evidence="7 8">DSM 12252</strain>
    </source>
</reference>
<dbReference type="Pfam" id="PF13407">
    <property type="entry name" value="Peripla_BP_4"/>
    <property type="match status" value="1"/>
</dbReference>
<dbReference type="GO" id="GO:0030246">
    <property type="term" value="F:carbohydrate binding"/>
    <property type="evidence" value="ECO:0007669"/>
    <property type="project" value="UniProtKB-ARBA"/>
</dbReference>
<dbReference type="InterPro" id="IPR025997">
    <property type="entry name" value="SBP_2_dom"/>
</dbReference>
<feature type="domain" description="Periplasmic binding protein" evidence="6">
    <location>
        <begin position="98"/>
        <end position="320"/>
    </location>
</feature>
<comment type="similarity">
    <text evidence="2">Belongs to the bacterial solute-binding protein 2 family.</text>
</comment>
<evidence type="ECO:0000256" key="4">
    <source>
        <dbReference type="SAM" id="MobiDB-lite"/>
    </source>
</evidence>
<evidence type="ECO:0000313" key="7">
    <source>
        <dbReference type="EMBL" id="MBB5033468.1"/>
    </source>
</evidence>
<name>A0A7W8DKQ7_9BACT</name>
<feature type="chain" id="PRO_5030711870" evidence="5">
    <location>
        <begin position="21"/>
        <end position="370"/>
    </location>
</feature>
<dbReference type="SUPFAM" id="SSF53822">
    <property type="entry name" value="Periplasmic binding protein-like I"/>
    <property type="match status" value="1"/>
</dbReference>
<keyword evidence="7" id="KW-0813">Transport</keyword>
<feature type="region of interest" description="Disordered" evidence="4">
    <location>
        <begin position="24"/>
        <end position="54"/>
    </location>
</feature>
<evidence type="ECO:0000256" key="3">
    <source>
        <dbReference type="ARBA" id="ARBA00022729"/>
    </source>
</evidence>
<dbReference type="GO" id="GO:0030313">
    <property type="term" value="C:cell envelope"/>
    <property type="evidence" value="ECO:0007669"/>
    <property type="project" value="UniProtKB-SubCell"/>
</dbReference>
<evidence type="ECO:0000256" key="2">
    <source>
        <dbReference type="ARBA" id="ARBA00007639"/>
    </source>
</evidence>
<proteinExistence type="inferred from homology"/>
<comment type="subcellular location">
    <subcellularLocation>
        <location evidence="1">Cell envelope</location>
    </subcellularLocation>
</comment>
<dbReference type="EMBL" id="JACHIG010000006">
    <property type="protein sequence ID" value="MBB5033468.1"/>
    <property type="molecule type" value="Genomic_DNA"/>
</dbReference>
<protein>
    <submittedName>
        <fullName evidence="7">ABC-type sugar transport system substrate-binding protein</fullName>
    </submittedName>
</protein>